<dbReference type="GO" id="GO:0016538">
    <property type="term" value="F:cyclin-dependent protein serine/threonine kinase regulator activity"/>
    <property type="evidence" value="ECO:0007669"/>
    <property type="project" value="TreeGrafter"/>
</dbReference>
<comment type="similarity">
    <text evidence="1">Belongs to the CNPPD1 family.</text>
</comment>
<evidence type="ECO:0000313" key="3">
    <source>
        <dbReference type="EMBL" id="KAK3747934.1"/>
    </source>
</evidence>
<sequence length="607" mass="67353">MGVTQEKRLDAKFRKRLKRRLHYGDMADLDAPSLPLTELSVDYFHDSAPGKLGHVDLEAASNIVKQNKVTPCSMVVSVLYARRLRQRNRQYLDSMSSSDVFFISMMMASKYMYDEGTDDEVYNDEWAASIDQEVGDVNKMEMDFLQAMDWRLFVRPDEFEETLEAIEKRLALKEGLKRGWFTYAELDVLMGPDLIGSVCCGIASEVSKFLATVSAAYLTGLLSMLGSVALATQVSGPLSSATVALMALHSSPSLVSPLGNDLNLLSISSHRRVGLCGSQVGSDQCQGIAEISNSNLMVELHGQEINNTDFMEGKSKELSSNMLEHVLQLQDTGGSFQNDNPRNEHVKSGKIKLESDRDLEWEEEENNGLNTGVKTSDEEVKVSSSSLWSLWFLDSLLSQIWSLSSLKSQGVRKRSGTCFRRRPCTKSYENDIVNVQDIKVLPDRSPDDLCPSVCKSLLLRAQLIHGNTMCSENCFSNYHSGSATKAIQGNKNRYYPSQSTYSAKAMKDCSKNSICKSCRQISLGLCSAYNQDFQAMSDQHSSSKALNLGTEFPIHDLSDPTCSGYQVCEHQAPNGASLCVPGAIKRERSVELKLLPALYPVRSLSRK</sequence>
<name>A0AAE0YJ96_9GAST</name>
<evidence type="ECO:0000256" key="1">
    <source>
        <dbReference type="ARBA" id="ARBA00038508"/>
    </source>
</evidence>
<dbReference type="GO" id="GO:0005634">
    <property type="term" value="C:nucleus"/>
    <property type="evidence" value="ECO:0007669"/>
    <property type="project" value="TreeGrafter"/>
</dbReference>
<proteinExistence type="inferred from homology"/>
<accession>A0AAE0YJ96</accession>
<dbReference type="PANTHER" id="PTHR15615">
    <property type="match status" value="1"/>
</dbReference>
<dbReference type="PANTHER" id="PTHR15615:SF108">
    <property type="entry name" value="PROTEIN CNPPD1"/>
    <property type="match status" value="1"/>
</dbReference>
<dbReference type="Gene3D" id="1.10.472.10">
    <property type="entry name" value="Cyclin-like"/>
    <property type="match status" value="1"/>
</dbReference>
<protein>
    <recommendedName>
        <fullName evidence="2">Protein CNPPD1</fullName>
    </recommendedName>
</protein>
<dbReference type="InterPro" id="IPR013922">
    <property type="entry name" value="Cyclin_PHO80-like"/>
</dbReference>
<dbReference type="GO" id="GO:0000307">
    <property type="term" value="C:cyclin-dependent protein kinase holoenzyme complex"/>
    <property type="evidence" value="ECO:0007669"/>
    <property type="project" value="TreeGrafter"/>
</dbReference>
<dbReference type="AlphaFoldDB" id="A0AAE0YJ96"/>
<gene>
    <name evidence="3" type="ORF">RRG08_041771</name>
</gene>
<comment type="caution">
    <text evidence="3">The sequence shown here is derived from an EMBL/GenBank/DDBJ whole genome shotgun (WGS) entry which is preliminary data.</text>
</comment>
<keyword evidence="4" id="KW-1185">Reference proteome</keyword>
<dbReference type="CDD" id="cd20557">
    <property type="entry name" value="CYCLIN_ScPCL1-like"/>
    <property type="match status" value="1"/>
</dbReference>
<dbReference type="EMBL" id="JAWDGP010006066">
    <property type="protein sequence ID" value="KAK3747934.1"/>
    <property type="molecule type" value="Genomic_DNA"/>
</dbReference>
<dbReference type="Proteomes" id="UP001283361">
    <property type="component" value="Unassembled WGS sequence"/>
</dbReference>
<organism evidence="3 4">
    <name type="scientific">Elysia crispata</name>
    <name type="common">lettuce slug</name>
    <dbReference type="NCBI Taxonomy" id="231223"/>
    <lineage>
        <taxon>Eukaryota</taxon>
        <taxon>Metazoa</taxon>
        <taxon>Spiralia</taxon>
        <taxon>Lophotrochozoa</taxon>
        <taxon>Mollusca</taxon>
        <taxon>Gastropoda</taxon>
        <taxon>Heterobranchia</taxon>
        <taxon>Euthyneura</taxon>
        <taxon>Panpulmonata</taxon>
        <taxon>Sacoglossa</taxon>
        <taxon>Placobranchoidea</taxon>
        <taxon>Plakobranchidae</taxon>
        <taxon>Elysia</taxon>
    </lineage>
</organism>
<evidence type="ECO:0000313" key="4">
    <source>
        <dbReference type="Proteomes" id="UP001283361"/>
    </source>
</evidence>
<reference evidence="3" key="1">
    <citation type="journal article" date="2023" name="G3 (Bethesda)">
        <title>A reference genome for the long-term kleptoplast-retaining sea slug Elysia crispata morphotype clarki.</title>
        <authorList>
            <person name="Eastman K.E."/>
            <person name="Pendleton A.L."/>
            <person name="Shaikh M.A."/>
            <person name="Suttiyut T."/>
            <person name="Ogas R."/>
            <person name="Tomko P."/>
            <person name="Gavelis G."/>
            <person name="Widhalm J.R."/>
            <person name="Wisecaver J.H."/>
        </authorList>
    </citation>
    <scope>NUCLEOTIDE SEQUENCE</scope>
    <source>
        <strain evidence="3">ECLA1</strain>
    </source>
</reference>
<dbReference type="GO" id="GO:0019901">
    <property type="term" value="F:protein kinase binding"/>
    <property type="evidence" value="ECO:0007669"/>
    <property type="project" value="InterPro"/>
</dbReference>
<evidence type="ECO:0000256" key="2">
    <source>
        <dbReference type="ARBA" id="ARBA00040808"/>
    </source>
</evidence>